<reference evidence="2" key="1">
    <citation type="submission" date="2021-03" db="EMBL/GenBank/DDBJ databases">
        <title>Antimicrobial resistance genes in bacteria isolated from Japanese honey, and their potential for conferring macrolide and lincosamide resistance in the American foulbrood pathogen Paenibacillus larvae.</title>
        <authorList>
            <person name="Okamoto M."/>
            <person name="Kumagai M."/>
            <person name="Kanamori H."/>
            <person name="Takamatsu D."/>
        </authorList>
    </citation>
    <scope>NUCLEOTIDE SEQUENCE</scope>
    <source>
        <strain evidence="2">J27TS8</strain>
    </source>
</reference>
<dbReference type="Proteomes" id="UP000682111">
    <property type="component" value="Unassembled WGS sequence"/>
</dbReference>
<evidence type="ECO:0000313" key="2">
    <source>
        <dbReference type="EMBL" id="GIN60280.1"/>
    </source>
</evidence>
<keyword evidence="1" id="KW-1133">Transmembrane helix</keyword>
<name>A0A919WE96_9BACI</name>
<feature type="transmembrane region" description="Helical" evidence="1">
    <location>
        <begin position="53"/>
        <end position="71"/>
    </location>
</feature>
<comment type="caution">
    <text evidence="2">The sequence shown here is derived from an EMBL/GenBank/DDBJ whole genome shotgun (WGS) entry which is preliminary data.</text>
</comment>
<dbReference type="AlphaFoldDB" id="A0A919WE96"/>
<organism evidence="2 3">
    <name type="scientific">Robertmurraya siralis</name>
    <dbReference type="NCBI Taxonomy" id="77777"/>
    <lineage>
        <taxon>Bacteria</taxon>
        <taxon>Bacillati</taxon>
        <taxon>Bacillota</taxon>
        <taxon>Bacilli</taxon>
        <taxon>Bacillales</taxon>
        <taxon>Bacillaceae</taxon>
        <taxon>Robertmurraya</taxon>
    </lineage>
</organism>
<sequence length="429" mass="49513">MGELVVSVISLIILVPIIYFLPLGLTNKGKGLLIMIAFIFANVGILAKGNFPIWQTALILLLLTVLTVYILDKRFHHLLFLKKNEKHSEPLLYNEEFITYEEENKESEQPFLEQFEQHSLSFVQEEEQASEERLLEIEQIEDLGEETNEADMIEKDVEEIVEPPFLTEKNDEISRIEKSTYMTEIEMLLESEELENFPNDAETIDIVDKNTFSPQSEVVNLEESDIKEEDAISESGREGAKETSVLESIFLEEEASYQLELAQKEIAAGNEGALSLLQIENFDHNSLHKIAEATSLAALEESPYIGSDRDDEDENLQFDIKNQSTIAKGEQRTNLQQQMVQTMVSQIEHARKQMTPPEFEKYVKEHLHPKISAQDYYIFASILIEHYIRQKELSKLQGLLADLREKFTDYPVLDMEIQYLFKQYCEKIS</sequence>
<evidence type="ECO:0000256" key="1">
    <source>
        <dbReference type="SAM" id="Phobius"/>
    </source>
</evidence>
<gene>
    <name evidence="2" type="ORF">J27TS8_02730</name>
</gene>
<keyword evidence="1" id="KW-0472">Membrane</keyword>
<feature type="transmembrane region" description="Helical" evidence="1">
    <location>
        <begin position="6"/>
        <end position="24"/>
    </location>
</feature>
<proteinExistence type="predicted"/>
<evidence type="ECO:0000313" key="3">
    <source>
        <dbReference type="Proteomes" id="UP000682111"/>
    </source>
</evidence>
<keyword evidence="3" id="KW-1185">Reference proteome</keyword>
<protein>
    <submittedName>
        <fullName evidence="2">Uncharacterized protein</fullName>
    </submittedName>
</protein>
<accession>A0A919WE96</accession>
<keyword evidence="1" id="KW-0812">Transmembrane</keyword>
<dbReference type="RefSeq" id="WP_212933125.1">
    <property type="nucleotide sequence ID" value="NZ_BORC01000001.1"/>
</dbReference>
<feature type="transmembrane region" description="Helical" evidence="1">
    <location>
        <begin position="31"/>
        <end position="47"/>
    </location>
</feature>
<dbReference type="EMBL" id="BORC01000001">
    <property type="protein sequence ID" value="GIN60280.1"/>
    <property type="molecule type" value="Genomic_DNA"/>
</dbReference>